<dbReference type="InterPro" id="IPR036412">
    <property type="entry name" value="HAD-like_sf"/>
</dbReference>
<feature type="region of interest" description="Disordered" evidence="9">
    <location>
        <begin position="568"/>
        <end position="601"/>
    </location>
</feature>
<dbReference type="EMBL" id="LUCM01002747">
    <property type="protein sequence ID" value="KAA0196879.1"/>
    <property type="molecule type" value="Genomic_DNA"/>
</dbReference>
<feature type="region of interest" description="Disordered" evidence="9">
    <location>
        <begin position="176"/>
        <end position="204"/>
    </location>
</feature>
<keyword evidence="5" id="KW-0460">Magnesium</keyword>
<comment type="caution">
    <text evidence="11">The sequence shown here is derived from an EMBL/GenBank/DDBJ whole genome shotgun (WGS) entry which is preliminary data.</text>
</comment>
<proteinExistence type="predicted"/>
<evidence type="ECO:0000259" key="10">
    <source>
        <dbReference type="PROSITE" id="PS50969"/>
    </source>
</evidence>
<dbReference type="PANTHER" id="PTHR12210">
    <property type="entry name" value="DULLARD PROTEIN PHOSPHATASE"/>
    <property type="match status" value="1"/>
</dbReference>
<organism evidence="11 12">
    <name type="scientific">Fasciolopsis buskii</name>
    <dbReference type="NCBI Taxonomy" id="27845"/>
    <lineage>
        <taxon>Eukaryota</taxon>
        <taxon>Metazoa</taxon>
        <taxon>Spiralia</taxon>
        <taxon>Lophotrochozoa</taxon>
        <taxon>Platyhelminthes</taxon>
        <taxon>Trematoda</taxon>
        <taxon>Digenea</taxon>
        <taxon>Plagiorchiida</taxon>
        <taxon>Echinostomata</taxon>
        <taxon>Echinostomatoidea</taxon>
        <taxon>Fasciolidae</taxon>
        <taxon>Fasciolopsis</taxon>
    </lineage>
</organism>
<dbReference type="Gene3D" id="3.40.50.1000">
    <property type="entry name" value="HAD superfamily/HAD-like"/>
    <property type="match status" value="1"/>
</dbReference>
<dbReference type="AlphaFoldDB" id="A0A8E0RYA1"/>
<accession>A0A8E0RYA1</accession>
<comment type="catalytic activity">
    <reaction evidence="8">
        <text>O-phospho-L-threonyl-[protein] + H2O = L-threonyl-[protein] + phosphate</text>
        <dbReference type="Rhea" id="RHEA:47004"/>
        <dbReference type="Rhea" id="RHEA-COMP:11060"/>
        <dbReference type="Rhea" id="RHEA-COMP:11605"/>
        <dbReference type="ChEBI" id="CHEBI:15377"/>
        <dbReference type="ChEBI" id="CHEBI:30013"/>
        <dbReference type="ChEBI" id="CHEBI:43474"/>
        <dbReference type="ChEBI" id="CHEBI:61977"/>
        <dbReference type="EC" id="3.1.3.16"/>
    </reaction>
</comment>
<feature type="domain" description="FCP1 homology" evidence="10">
    <location>
        <begin position="247"/>
        <end position="405"/>
    </location>
</feature>
<comment type="cofactor">
    <cofactor evidence="1">
        <name>Mg(2+)</name>
        <dbReference type="ChEBI" id="CHEBI:18420"/>
    </cofactor>
</comment>
<gene>
    <name evidence="11" type="ORF">FBUS_06179</name>
</gene>
<comment type="catalytic activity">
    <reaction evidence="7">
        <text>O-phospho-L-seryl-[protein] + H2O = L-seryl-[protein] + phosphate</text>
        <dbReference type="Rhea" id="RHEA:20629"/>
        <dbReference type="Rhea" id="RHEA-COMP:9863"/>
        <dbReference type="Rhea" id="RHEA-COMP:11604"/>
        <dbReference type="ChEBI" id="CHEBI:15377"/>
        <dbReference type="ChEBI" id="CHEBI:29999"/>
        <dbReference type="ChEBI" id="CHEBI:43474"/>
        <dbReference type="ChEBI" id="CHEBI:83421"/>
        <dbReference type="EC" id="3.1.3.16"/>
    </reaction>
</comment>
<evidence type="ECO:0000256" key="2">
    <source>
        <dbReference type="ARBA" id="ARBA00013081"/>
    </source>
</evidence>
<protein>
    <recommendedName>
        <fullName evidence="2">protein-serine/threonine phosphatase</fullName>
        <ecNumber evidence="2">3.1.3.16</ecNumber>
    </recommendedName>
</protein>
<feature type="compositionally biased region" description="Low complexity" evidence="9">
    <location>
        <begin position="485"/>
        <end position="495"/>
    </location>
</feature>
<evidence type="ECO:0000256" key="6">
    <source>
        <dbReference type="ARBA" id="ARBA00022912"/>
    </source>
</evidence>
<dbReference type="InterPro" id="IPR023214">
    <property type="entry name" value="HAD_sf"/>
</dbReference>
<dbReference type="FunFam" id="3.40.50.1000:FF:000192">
    <property type="entry name" value="CTD small phosphatase-like protein"/>
    <property type="match status" value="1"/>
</dbReference>
<dbReference type="OrthoDB" id="277011at2759"/>
<evidence type="ECO:0000313" key="12">
    <source>
        <dbReference type="Proteomes" id="UP000728185"/>
    </source>
</evidence>
<dbReference type="SMART" id="SM00577">
    <property type="entry name" value="CPDc"/>
    <property type="match status" value="1"/>
</dbReference>
<dbReference type="CDD" id="cd07521">
    <property type="entry name" value="HAD_FCP1-like"/>
    <property type="match status" value="1"/>
</dbReference>
<dbReference type="GO" id="GO:0046872">
    <property type="term" value="F:metal ion binding"/>
    <property type="evidence" value="ECO:0007669"/>
    <property type="project" value="UniProtKB-KW"/>
</dbReference>
<dbReference type="InterPro" id="IPR004274">
    <property type="entry name" value="FCP1_dom"/>
</dbReference>
<dbReference type="PROSITE" id="PS50969">
    <property type="entry name" value="FCP1"/>
    <property type="match status" value="1"/>
</dbReference>
<name>A0A8E0RYA1_9TREM</name>
<evidence type="ECO:0000256" key="3">
    <source>
        <dbReference type="ARBA" id="ARBA00022723"/>
    </source>
</evidence>
<keyword evidence="4" id="KW-0378">Hydrolase</keyword>
<evidence type="ECO:0000256" key="8">
    <source>
        <dbReference type="ARBA" id="ARBA00048336"/>
    </source>
</evidence>
<evidence type="ECO:0000256" key="7">
    <source>
        <dbReference type="ARBA" id="ARBA00047761"/>
    </source>
</evidence>
<dbReference type="InterPro" id="IPR050365">
    <property type="entry name" value="TIM50"/>
</dbReference>
<dbReference type="SUPFAM" id="SSF56784">
    <property type="entry name" value="HAD-like"/>
    <property type="match status" value="1"/>
</dbReference>
<feature type="region of interest" description="Disordered" evidence="9">
    <location>
        <begin position="665"/>
        <end position="696"/>
    </location>
</feature>
<feature type="region of interest" description="Disordered" evidence="9">
    <location>
        <begin position="467"/>
        <end position="545"/>
    </location>
</feature>
<evidence type="ECO:0000256" key="1">
    <source>
        <dbReference type="ARBA" id="ARBA00001946"/>
    </source>
</evidence>
<feature type="compositionally biased region" description="Basic and acidic residues" evidence="9">
    <location>
        <begin position="473"/>
        <end position="484"/>
    </location>
</feature>
<reference evidence="11" key="1">
    <citation type="submission" date="2019-05" db="EMBL/GenBank/DDBJ databases">
        <title>Annotation for the trematode Fasciolopsis buski.</title>
        <authorList>
            <person name="Choi Y.-J."/>
        </authorList>
    </citation>
    <scope>NUCLEOTIDE SEQUENCE</scope>
    <source>
        <strain evidence="11">HT</strain>
        <tissue evidence="11">Whole worm</tissue>
    </source>
</reference>
<evidence type="ECO:0000313" key="11">
    <source>
        <dbReference type="EMBL" id="KAA0196879.1"/>
    </source>
</evidence>
<dbReference type="NCBIfam" id="TIGR02251">
    <property type="entry name" value="HIF-SF_euk"/>
    <property type="match status" value="1"/>
</dbReference>
<dbReference type="GO" id="GO:0004722">
    <property type="term" value="F:protein serine/threonine phosphatase activity"/>
    <property type="evidence" value="ECO:0007669"/>
    <property type="project" value="UniProtKB-EC"/>
</dbReference>
<evidence type="ECO:0000256" key="5">
    <source>
        <dbReference type="ARBA" id="ARBA00022842"/>
    </source>
</evidence>
<feature type="compositionally biased region" description="Polar residues" evidence="9">
    <location>
        <begin position="500"/>
        <end position="515"/>
    </location>
</feature>
<keyword evidence="6" id="KW-0904">Protein phosphatase</keyword>
<sequence>MLIQGEQTDGDVSIVNAVKEDKREQHCKMSGRAVIKPVKDRSTSRSLNTVLCGCLSPRSDCPNSSEQPASSINVQLLPSSAVQSMKRLSISCQGDAGNLDGVRRHNNSSSHDDSEGLPTVLAPSRIHLPSSAIITDALLSRSRSADSTSGKNCRIYGAVVTKQPLWRNFKIKRKKSKSGAAVRSPKANSLSDTESPVDDLSDVSLTSSANDTEVNEALVFSPLPSQAIPEPISTIHHNALLGPRSENDKGKKCFVIDLDETLVHSSFKMVEQADFKVGVEIDGITHRVYVLKRPHVDAFLSTMSNLYECVLFTASLAKYADPVADFIDKWNTFRYRLFRESCVFHRGNYVKDLSHLGRPINQVVILDNSPASYMFHANHAVQISSWFDDANDRALLDLIPYFERLATHPNVVEFLRTNTPPTPHAAVGTVGLPATALTNIPLADVTGRPTDTGTVISSIRRPAVASPLPVGLHETRPSQQRREITTVTTATSTAAEPRRTQPQGHATNQKSSSAAATPDATKVAGQSGGVVQTRKPAESDTPSTFPAPLCLATYVPVPTQPTAVVISNSTSSNSTQVRVGDPKNNSHNLPGTAAGATQCPTSSTARVSRSCYLTRMDKPLQSLEPESMGQQNRISHKPPVKPVCSFSSENHHLGTDIAPRRLGTIKSLPEKPSPLRISTPPMSITPSPAFNRRVVQ</sequence>
<evidence type="ECO:0000256" key="4">
    <source>
        <dbReference type="ARBA" id="ARBA00022801"/>
    </source>
</evidence>
<feature type="region of interest" description="Disordered" evidence="9">
    <location>
        <begin position="95"/>
        <end position="119"/>
    </location>
</feature>
<dbReference type="EC" id="3.1.3.16" evidence="2"/>
<dbReference type="Proteomes" id="UP000728185">
    <property type="component" value="Unassembled WGS sequence"/>
</dbReference>
<feature type="compositionally biased region" description="Low complexity" evidence="9">
    <location>
        <begin position="677"/>
        <end position="688"/>
    </location>
</feature>
<evidence type="ECO:0000256" key="9">
    <source>
        <dbReference type="SAM" id="MobiDB-lite"/>
    </source>
</evidence>
<dbReference type="Pfam" id="PF03031">
    <property type="entry name" value="NIF"/>
    <property type="match status" value="1"/>
</dbReference>
<keyword evidence="3" id="KW-0479">Metal-binding</keyword>
<dbReference type="InterPro" id="IPR011948">
    <property type="entry name" value="Dullard_phosphatase"/>
</dbReference>
<keyword evidence="12" id="KW-1185">Reference proteome</keyword>